<keyword evidence="5" id="KW-0378">Hydrolase</keyword>
<dbReference type="Proteomes" id="UP000241462">
    <property type="component" value="Unassembled WGS sequence"/>
</dbReference>
<dbReference type="InParanoid" id="A0A2T3A961"/>
<evidence type="ECO:0000256" key="4">
    <source>
        <dbReference type="ARBA" id="ARBA00022759"/>
    </source>
</evidence>
<dbReference type="AlphaFoldDB" id="A0A2T3A961"/>
<evidence type="ECO:0000256" key="7">
    <source>
        <dbReference type="ARBA" id="ARBA00023180"/>
    </source>
</evidence>
<dbReference type="Gene3D" id="1.10.575.10">
    <property type="entry name" value="P1 Nuclease"/>
    <property type="match status" value="1"/>
</dbReference>
<dbReference type="PANTHER" id="PTHR33146">
    <property type="entry name" value="ENDONUCLEASE 4"/>
    <property type="match status" value="1"/>
</dbReference>
<feature type="compositionally biased region" description="Basic residues" evidence="8">
    <location>
        <begin position="337"/>
        <end position="348"/>
    </location>
</feature>
<sequence length="348" mass="37454">MASRVPLLLIFANLQGALCWGELGHATIAYVAQNFVSTSTAAWAQDLLDDTSTSYLASIASWADSYRETTAGAFSAPFHYIDAEDDPPSDCNVDYDRDCTDAGCSISAIANYTTRVSDTSLGTEQQAEALKFLVHFLGDITQPLHDEAYEVGGNDIDVTYQGYSDNLHSDWDTYMPESYAGDYSLTNAKAWAKTLTTAINSGSYKSLAASWIKGADITDPITSAMTWAVDANALVCTVVMPDGAAALSDADDLYPTYYDSVIPTIELQLAKAGYRLANWLDAIYTDTVAKRGLEGTEGEGSAVVKREAAAPQSWALPASKPLTRAQMARAESGYKCNHSKRGGHSHSH</sequence>
<dbReference type="SUPFAM" id="SSF48537">
    <property type="entry name" value="Phospholipase C/P1 nuclease"/>
    <property type="match status" value="1"/>
</dbReference>
<evidence type="ECO:0000256" key="8">
    <source>
        <dbReference type="SAM" id="MobiDB-lite"/>
    </source>
</evidence>
<keyword evidence="7" id="KW-0325">Glycoprotein</keyword>
<evidence type="ECO:0000256" key="1">
    <source>
        <dbReference type="ARBA" id="ARBA00009547"/>
    </source>
</evidence>
<dbReference type="CDD" id="cd11010">
    <property type="entry name" value="S1-P1_nuclease"/>
    <property type="match status" value="1"/>
</dbReference>
<dbReference type="STRING" id="2025994.A0A2T3A961"/>
<evidence type="ECO:0000256" key="5">
    <source>
        <dbReference type="ARBA" id="ARBA00022801"/>
    </source>
</evidence>
<evidence type="ECO:0000313" key="10">
    <source>
        <dbReference type="EMBL" id="PSR87094.1"/>
    </source>
</evidence>
<keyword evidence="3" id="KW-0479">Metal-binding</keyword>
<evidence type="ECO:0000256" key="6">
    <source>
        <dbReference type="ARBA" id="ARBA00023157"/>
    </source>
</evidence>
<organism evidence="10 11">
    <name type="scientific">Coniella lustricola</name>
    <dbReference type="NCBI Taxonomy" id="2025994"/>
    <lineage>
        <taxon>Eukaryota</taxon>
        <taxon>Fungi</taxon>
        <taxon>Dikarya</taxon>
        <taxon>Ascomycota</taxon>
        <taxon>Pezizomycotina</taxon>
        <taxon>Sordariomycetes</taxon>
        <taxon>Sordariomycetidae</taxon>
        <taxon>Diaporthales</taxon>
        <taxon>Schizoparmaceae</taxon>
        <taxon>Coniella</taxon>
    </lineage>
</organism>
<dbReference type="GO" id="GO:0003676">
    <property type="term" value="F:nucleic acid binding"/>
    <property type="evidence" value="ECO:0007669"/>
    <property type="project" value="InterPro"/>
</dbReference>
<gene>
    <name evidence="10" type="ORF">BD289DRAFT_473953</name>
</gene>
<evidence type="ECO:0000256" key="2">
    <source>
        <dbReference type="ARBA" id="ARBA00022722"/>
    </source>
</evidence>
<dbReference type="GO" id="GO:0046872">
    <property type="term" value="F:metal ion binding"/>
    <property type="evidence" value="ECO:0007669"/>
    <property type="project" value="UniProtKB-KW"/>
</dbReference>
<dbReference type="GO" id="GO:0016788">
    <property type="term" value="F:hydrolase activity, acting on ester bonds"/>
    <property type="evidence" value="ECO:0007669"/>
    <property type="project" value="InterPro"/>
</dbReference>
<keyword evidence="11" id="KW-1185">Reference proteome</keyword>
<keyword evidence="2" id="KW-0540">Nuclease</keyword>
<evidence type="ECO:0000256" key="9">
    <source>
        <dbReference type="SAM" id="SignalP"/>
    </source>
</evidence>
<dbReference type="OrthoDB" id="441446at2759"/>
<dbReference type="PANTHER" id="PTHR33146:SF26">
    <property type="entry name" value="ENDONUCLEASE 4"/>
    <property type="match status" value="1"/>
</dbReference>
<comment type="similarity">
    <text evidence="1">Belongs to the nuclease type I family.</text>
</comment>
<dbReference type="InterPro" id="IPR008947">
    <property type="entry name" value="PLipase_C/P1_nuclease_dom_sf"/>
</dbReference>
<feature type="chain" id="PRO_5015474241" evidence="9">
    <location>
        <begin position="20"/>
        <end position="348"/>
    </location>
</feature>
<evidence type="ECO:0000313" key="11">
    <source>
        <dbReference type="Proteomes" id="UP000241462"/>
    </source>
</evidence>
<keyword evidence="9" id="KW-0732">Signal</keyword>
<evidence type="ECO:0000256" key="3">
    <source>
        <dbReference type="ARBA" id="ARBA00022723"/>
    </source>
</evidence>
<dbReference type="EMBL" id="KZ678433">
    <property type="protein sequence ID" value="PSR87094.1"/>
    <property type="molecule type" value="Genomic_DNA"/>
</dbReference>
<keyword evidence="6" id="KW-1015">Disulfide bond</keyword>
<accession>A0A2T3A961</accession>
<name>A0A2T3A961_9PEZI</name>
<dbReference type="GO" id="GO:0004519">
    <property type="term" value="F:endonuclease activity"/>
    <property type="evidence" value="ECO:0007669"/>
    <property type="project" value="UniProtKB-KW"/>
</dbReference>
<proteinExistence type="inferred from homology"/>
<dbReference type="Pfam" id="PF02265">
    <property type="entry name" value="S1-P1_nuclease"/>
    <property type="match status" value="1"/>
</dbReference>
<reference evidence="10 11" key="1">
    <citation type="journal article" date="2018" name="Mycol. Prog.">
        <title>Coniella lustricola, a new species from submerged detritus.</title>
        <authorList>
            <person name="Raudabaugh D.B."/>
            <person name="Iturriaga T."/>
            <person name="Carver A."/>
            <person name="Mondo S."/>
            <person name="Pangilinan J."/>
            <person name="Lipzen A."/>
            <person name="He G."/>
            <person name="Amirebrahimi M."/>
            <person name="Grigoriev I.V."/>
            <person name="Miller A.N."/>
        </authorList>
    </citation>
    <scope>NUCLEOTIDE SEQUENCE [LARGE SCALE GENOMIC DNA]</scope>
    <source>
        <strain evidence="10 11">B22-T-1</strain>
    </source>
</reference>
<protein>
    <submittedName>
        <fullName evidence="10">S1/P1 nuclease-domain-containing protein</fullName>
    </submittedName>
</protein>
<feature type="signal peptide" evidence="9">
    <location>
        <begin position="1"/>
        <end position="19"/>
    </location>
</feature>
<keyword evidence="4" id="KW-0255">Endonuclease</keyword>
<dbReference type="InterPro" id="IPR003154">
    <property type="entry name" value="S1/P1nuclease"/>
</dbReference>
<feature type="region of interest" description="Disordered" evidence="8">
    <location>
        <begin position="327"/>
        <end position="348"/>
    </location>
</feature>
<dbReference type="GO" id="GO:0006308">
    <property type="term" value="P:DNA catabolic process"/>
    <property type="evidence" value="ECO:0007669"/>
    <property type="project" value="InterPro"/>
</dbReference>